<evidence type="ECO:0000313" key="1">
    <source>
        <dbReference type="EMBL" id="NZA28422.1"/>
    </source>
</evidence>
<organism evidence="1 2">
    <name type="scientific">Luteimonas salinisoli</name>
    <dbReference type="NCBI Taxonomy" id="2752307"/>
    <lineage>
        <taxon>Bacteria</taxon>
        <taxon>Pseudomonadati</taxon>
        <taxon>Pseudomonadota</taxon>
        <taxon>Gammaproteobacteria</taxon>
        <taxon>Lysobacterales</taxon>
        <taxon>Lysobacteraceae</taxon>
        <taxon>Luteimonas</taxon>
    </lineage>
</organism>
<dbReference type="Pfam" id="PF07617">
    <property type="entry name" value="DUF1579"/>
    <property type="match status" value="1"/>
</dbReference>
<protein>
    <submittedName>
        <fullName evidence="1">DUF1579 domain-containing protein</fullName>
    </submittedName>
</protein>
<reference evidence="1 2" key="1">
    <citation type="submission" date="2020-07" db="EMBL/GenBank/DDBJ databases">
        <title>Luteimonas sp. SJ-92.</title>
        <authorList>
            <person name="Huang X.-X."/>
            <person name="Xu L."/>
            <person name="Sun J.-Q."/>
        </authorList>
    </citation>
    <scope>NUCLEOTIDE SEQUENCE [LARGE SCALE GENOMIC DNA]</scope>
    <source>
        <strain evidence="1 2">SJ-92</strain>
    </source>
</reference>
<comment type="caution">
    <text evidence="1">The sequence shown here is derived from an EMBL/GenBank/DDBJ whole genome shotgun (WGS) entry which is preliminary data.</text>
</comment>
<dbReference type="Proteomes" id="UP000578091">
    <property type="component" value="Unassembled WGS sequence"/>
</dbReference>
<name>A0A853JI83_9GAMM</name>
<proteinExistence type="predicted"/>
<dbReference type="EMBL" id="JACCKA010000093">
    <property type="protein sequence ID" value="NZA28422.1"/>
    <property type="molecule type" value="Genomic_DNA"/>
</dbReference>
<sequence>MGSNAFEASCAEGGGHHRLCGMCGDWEGTTRVWFEPGQPPAMELPQRGTIRAIAGGRFLLHEYEAGEGDQASSGAAIYGLHLDERAYESAWVDSFHTGTSVMYSTAPAEGEAFSVRGSYGDGRGGPRWGWRTELVQPSDDELVVTMYNVPPQGAEAKAVETSYRRVGAARD</sequence>
<evidence type="ECO:0000313" key="2">
    <source>
        <dbReference type="Proteomes" id="UP000578091"/>
    </source>
</evidence>
<dbReference type="InterPro" id="IPR011473">
    <property type="entry name" value="DUF1579"/>
</dbReference>
<accession>A0A853JI83</accession>
<dbReference type="AlphaFoldDB" id="A0A853JI83"/>
<gene>
    <name evidence="1" type="ORF">H0E84_18770</name>
</gene>
<keyword evidence="2" id="KW-1185">Reference proteome</keyword>
<dbReference type="RefSeq" id="WP_180680188.1">
    <property type="nucleotide sequence ID" value="NZ_JACCKA010000093.1"/>
</dbReference>